<feature type="transmembrane region" description="Helical" evidence="1">
    <location>
        <begin position="117"/>
        <end position="137"/>
    </location>
</feature>
<name>A0AAV4WKM9_CAEEX</name>
<keyword evidence="3" id="KW-1185">Reference proteome</keyword>
<gene>
    <name evidence="2" type="primary">AVEN_52449_1</name>
    <name evidence="2" type="ORF">CEXT_312061</name>
</gene>
<feature type="transmembrane region" description="Helical" evidence="1">
    <location>
        <begin position="54"/>
        <end position="75"/>
    </location>
</feature>
<comment type="caution">
    <text evidence="2">The sequence shown here is derived from an EMBL/GenBank/DDBJ whole genome shotgun (WGS) entry which is preliminary data.</text>
</comment>
<accession>A0AAV4WKM9</accession>
<keyword evidence="1" id="KW-0812">Transmembrane</keyword>
<dbReference type="AlphaFoldDB" id="A0AAV4WKM9"/>
<evidence type="ECO:0000313" key="3">
    <source>
        <dbReference type="Proteomes" id="UP001054945"/>
    </source>
</evidence>
<keyword evidence="1" id="KW-1133">Transmembrane helix</keyword>
<organism evidence="2 3">
    <name type="scientific">Caerostris extrusa</name>
    <name type="common">Bark spider</name>
    <name type="synonym">Caerostris bankana</name>
    <dbReference type="NCBI Taxonomy" id="172846"/>
    <lineage>
        <taxon>Eukaryota</taxon>
        <taxon>Metazoa</taxon>
        <taxon>Ecdysozoa</taxon>
        <taxon>Arthropoda</taxon>
        <taxon>Chelicerata</taxon>
        <taxon>Arachnida</taxon>
        <taxon>Araneae</taxon>
        <taxon>Araneomorphae</taxon>
        <taxon>Entelegynae</taxon>
        <taxon>Araneoidea</taxon>
        <taxon>Araneidae</taxon>
        <taxon>Caerostris</taxon>
    </lineage>
</organism>
<dbReference type="EMBL" id="BPLR01016294">
    <property type="protein sequence ID" value="GIY82843.1"/>
    <property type="molecule type" value="Genomic_DNA"/>
</dbReference>
<reference evidence="2 3" key="1">
    <citation type="submission" date="2021-06" db="EMBL/GenBank/DDBJ databases">
        <title>Caerostris extrusa draft genome.</title>
        <authorList>
            <person name="Kono N."/>
            <person name="Arakawa K."/>
        </authorList>
    </citation>
    <scope>NUCLEOTIDE SEQUENCE [LARGE SCALE GENOMIC DNA]</scope>
</reference>
<evidence type="ECO:0000313" key="2">
    <source>
        <dbReference type="EMBL" id="GIY82843.1"/>
    </source>
</evidence>
<protein>
    <submittedName>
        <fullName evidence="2">Uncharacterized protein</fullName>
    </submittedName>
</protein>
<keyword evidence="1" id="KW-0472">Membrane</keyword>
<evidence type="ECO:0000256" key="1">
    <source>
        <dbReference type="SAM" id="Phobius"/>
    </source>
</evidence>
<proteinExistence type="predicted"/>
<dbReference type="Proteomes" id="UP001054945">
    <property type="component" value="Unassembled WGS sequence"/>
</dbReference>
<feature type="transmembrane region" description="Helical" evidence="1">
    <location>
        <begin position="149"/>
        <end position="172"/>
    </location>
</feature>
<sequence length="219" mass="24773">MILVYFCFIQEWSTYKTNVKFPFYVPPGRLHDVCLGFVLTSSIYSGISGGSTSFVVSLLCNTIYLIISSLISSYGSNLNQKFKSQNMSEFLFKEIKNFQSIVLLTEAVDKALNTCVFFLYCGLCSMIFVTVSIAISHEKSFQSDWAKLFIAWNFINQLYMFYNVTICGSAILEEGEKLKKVGLECPLEVSEQSCLISKEKDKSVTAFFLLLGSIRESTY</sequence>